<keyword evidence="2" id="KW-1185">Reference proteome</keyword>
<dbReference type="RefSeq" id="XP_014146174.1">
    <property type="nucleotide sequence ID" value="XM_014290699.1"/>
</dbReference>
<accession>A0A0L0F6A0</accession>
<proteinExistence type="predicted"/>
<gene>
    <name evidence="1" type="ORF">SARC_15175</name>
</gene>
<evidence type="ECO:0000313" key="2">
    <source>
        <dbReference type="Proteomes" id="UP000054560"/>
    </source>
</evidence>
<sequence>MQFESPLIKECVSFADTLVTVPDMEEYSLALKYFDKLLQRVGPFDDEGFALPGNNLMAPYYSPTLDGGLFPLDTWFGQSWYMNAPFSKLEAVVLD</sequence>
<reference evidence="1 2" key="1">
    <citation type="submission" date="2011-02" db="EMBL/GenBank/DDBJ databases">
        <title>The Genome Sequence of Sphaeroforma arctica JP610.</title>
        <authorList>
            <consortium name="The Broad Institute Genome Sequencing Platform"/>
            <person name="Russ C."/>
            <person name="Cuomo C."/>
            <person name="Young S.K."/>
            <person name="Zeng Q."/>
            <person name="Gargeya S."/>
            <person name="Alvarado L."/>
            <person name="Berlin A."/>
            <person name="Chapman S.B."/>
            <person name="Chen Z."/>
            <person name="Freedman E."/>
            <person name="Gellesch M."/>
            <person name="Goldberg J."/>
            <person name="Griggs A."/>
            <person name="Gujja S."/>
            <person name="Heilman E."/>
            <person name="Heiman D."/>
            <person name="Howarth C."/>
            <person name="Mehta T."/>
            <person name="Neiman D."/>
            <person name="Pearson M."/>
            <person name="Roberts A."/>
            <person name="Saif S."/>
            <person name="Shea T."/>
            <person name="Shenoy N."/>
            <person name="Sisk P."/>
            <person name="Stolte C."/>
            <person name="Sykes S."/>
            <person name="White J."/>
            <person name="Yandava C."/>
            <person name="Burger G."/>
            <person name="Gray M.W."/>
            <person name="Holland P.W.H."/>
            <person name="King N."/>
            <person name="Lang F.B.F."/>
            <person name="Roger A.J."/>
            <person name="Ruiz-Trillo I."/>
            <person name="Haas B."/>
            <person name="Nusbaum C."/>
            <person name="Birren B."/>
        </authorList>
    </citation>
    <scope>NUCLEOTIDE SEQUENCE [LARGE SCALE GENOMIC DNA]</scope>
    <source>
        <strain evidence="1 2">JP610</strain>
    </source>
</reference>
<dbReference type="AlphaFoldDB" id="A0A0L0F6A0"/>
<evidence type="ECO:0000313" key="1">
    <source>
        <dbReference type="EMBL" id="KNC72272.1"/>
    </source>
</evidence>
<organism evidence="1 2">
    <name type="scientific">Sphaeroforma arctica JP610</name>
    <dbReference type="NCBI Taxonomy" id="667725"/>
    <lineage>
        <taxon>Eukaryota</taxon>
        <taxon>Ichthyosporea</taxon>
        <taxon>Ichthyophonida</taxon>
        <taxon>Sphaeroforma</taxon>
    </lineage>
</organism>
<feature type="non-terminal residue" evidence="1">
    <location>
        <position position="95"/>
    </location>
</feature>
<dbReference type="EMBL" id="KQ247315">
    <property type="protein sequence ID" value="KNC72272.1"/>
    <property type="molecule type" value="Genomic_DNA"/>
</dbReference>
<dbReference type="GeneID" id="25915679"/>
<protein>
    <submittedName>
        <fullName evidence="1">Uncharacterized protein</fullName>
    </submittedName>
</protein>
<dbReference type="Proteomes" id="UP000054560">
    <property type="component" value="Unassembled WGS sequence"/>
</dbReference>
<name>A0A0L0F6A0_9EUKA</name>
<dbReference type="OrthoDB" id="534186at2759"/>